<dbReference type="SMART" id="SM01022">
    <property type="entry name" value="ASCH"/>
    <property type="match status" value="1"/>
</dbReference>
<dbReference type="Proteomes" id="UP000308121">
    <property type="component" value="Unassembled WGS sequence"/>
</dbReference>
<dbReference type="AlphaFoldDB" id="A0A7Z8JZF8"/>
<dbReference type="InterPro" id="IPR015947">
    <property type="entry name" value="PUA-like_sf"/>
</dbReference>
<name>A0A7Z8JZF8_9CELL</name>
<dbReference type="InterPro" id="IPR009326">
    <property type="entry name" value="DUF984"/>
</dbReference>
<dbReference type="SUPFAM" id="SSF88697">
    <property type="entry name" value="PUA domain-like"/>
    <property type="match status" value="1"/>
</dbReference>
<dbReference type="EMBL" id="SZYE01000076">
    <property type="protein sequence ID" value="TKR23549.1"/>
    <property type="molecule type" value="Genomic_DNA"/>
</dbReference>
<dbReference type="OrthoDB" id="9795864at2"/>
<dbReference type="PANTHER" id="PTHR39203:SF1">
    <property type="entry name" value="CYTOPLASMIC PROTEIN"/>
    <property type="match status" value="1"/>
</dbReference>
<evidence type="ECO:0000259" key="1">
    <source>
        <dbReference type="SMART" id="SM01022"/>
    </source>
</evidence>
<dbReference type="CDD" id="cd06553">
    <property type="entry name" value="ASCH_Ef3133_like"/>
    <property type="match status" value="1"/>
</dbReference>
<dbReference type="PIRSF" id="PIRSF021320">
    <property type="entry name" value="DUF984"/>
    <property type="match status" value="1"/>
</dbReference>
<reference evidence="2 3" key="1">
    <citation type="submission" date="2019-05" db="EMBL/GenBank/DDBJ databases">
        <title>Genome sequence of Cellulomonas hominis strain CS1.</title>
        <authorList>
            <person name="Belmont J."/>
            <person name="Maclea K.S."/>
        </authorList>
    </citation>
    <scope>NUCLEOTIDE SEQUENCE [LARGE SCALE GENOMIC DNA]</scope>
    <source>
        <strain evidence="2 3">CS1</strain>
    </source>
</reference>
<dbReference type="Pfam" id="PF04266">
    <property type="entry name" value="ASCH"/>
    <property type="match status" value="1"/>
</dbReference>
<sequence>MNQHRTPPGPLDTAAADALWRAYVAAHPEAVAAGDEYVVDRFGDSVELSDELLGIVRYGNKRATAELVTEFAHRGEPLPRVGAHWVACDGRGAPALVLRTVELRIATFREVDADFAFDEGEDDRGLRSWREQHRIYWERTCAARGAVWSESDEIVLERFRVVWPPEAAD</sequence>
<dbReference type="Gene3D" id="3.10.400.10">
    <property type="entry name" value="Sulfate adenylyltransferase"/>
    <property type="match status" value="1"/>
</dbReference>
<evidence type="ECO:0000313" key="3">
    <source>
        <dbReference type="Proteomes" id="UP000308121"/>
    </source>
</evidence>
<protein>
    <submittedName>
        <fullName evidence="2">ASCH domain-containing protein</fullName>
    </submittedName>
</protein>
<evidence type="ECO:0000313" key="2">
    <source>
        <dbReference type="EMBL" id="TKR23549.1"/>
    </source>
</evidence>
<gene>
    <name evidence="2" type="ORF">FA014_10660</name>
</gene>
<accession>A0A7Z8JZF8</accession>
<proteinExistence type="predicted"/>
<dbReference type="PANTHER" id="PTHR39203">
    <property type="entry name" value="CYTOPLASMIC PROTEIN-RELATED"/>
    <property type="match status" value="1"/>
</dbReference>
<dbReference type="InterPro" id="IPR007374">
    <property type="entry name" value="ASCH_domain"/>
</dbReference>
<organism evidence="2 3">
    <name type="scientific">Cellulomonas hominis</name>
    <dbReference type="NCBI Taxonomy" id="156981"/>
    <lineage>
        <taxon>Bacteria</taxon>
        <taxon>Bacillati</taxon>
        <taxon>Actinomycetota</taxon>
        <taxon>Actinomycetes</taxon>
        <taxon>Micrococcales</taxon>
        <taxon>Cellulomonadaceae</taxon>
        <taxon>Cellulomonas</taxon>
    </lineage>
</organism>
<feature type="domain" description="ASCH" evidence="1">
    <location>
        <begin position="40"/>
        <end position="163"/>
    </location>
</feature>
<comment type="caution">
    <text evidence="2">The sequence shown here is derived from an EMBL/GenBank/DDBJ whole genome shotgun (WGS) entry which is preliminary data.</text>
</comment>
<dbReference type="RefSeq" id="WP_154729667.1">
    <property type="nucleotide sequence ID" value="NZ_SZYE01000076.1"/>
</dbReference>